<accession>A0AAE9XL26</accession>
<evidence type="ECO:0000313" key="3">
    <source>
        <dbReference type="Proteomes" id="UP001217500"/>
    </source>
</evidence>
<reference evidence="2" key="1">
    <citation type="submission" date="2023-01" db="EMBL/GenBank/DDBJ databases">
        <title>The genome sequence of Kordiimonadaceae bacterium 6D33.</title>
        <authorList>
            <person name="Liu Y."/>
        </authorList>
    </citation>
    <scope>NUCLEOTIDE SEQUENCE</scope>
    <source>
        <strain evidence="2">6D33</strain>
    </source>
</reference>
<sequence>MKQFAYRAAKAALATAVAAMMTAAPAIAGGQSCLNPKEERADKIRFVQTQFMVAALQCRHSHTKALAEFYNGFVTNHRAEFTDNYRTLSGFLKRDGRTTIDSYLVAQANLISLGSWEVADFCGEMLKVASLEGGSAREALPLLDLMPVSYQRIGKACPATAVASATTPTGR</sequence>
<name>A0AAE9XL26_9PROT</name>
<dbReference type="AlphaFoldDB" id="A0AAE9XL26"/>
<evidence type="ECO:0000313" key="2">
    <source>
        <dbReference type="EMBL" id="WCL53149.1"/>
    </source>
</evidence>
<dbReference type="Proteomes" id="UP001217500">
    <property type="component" value="Chromosome"/>
</dbReference>
<evidence type="ECO:0000256" key="1">
    <source>
        <dbReference type="SAM" id="SignalP"/>
    </source>
</evidence>
<dbReference type="EMBL" id="CP116805">
    <property type="protein sequence ID" value="WCL53149.1"/>
    <property type="molecule type" value="Genomic_DNA"/>
</dbReference>
<feature type="chain" id="PRO_5042132576" evidence="1">
    <location>
        <begin position="29"/>
        <end position="171"/>
    </location>
</feature>
<keyword evidence="1" id="KW-0732">Signal</keyword>
<protein>
    <submittedName>
        <fullName evidence="2">Uncharacterized protein</fullName>
    </submittedName>
</protein>
<dbReference type="PROSITE" id="PS51257">
    <property type="entry name" value="PROKAR_LIPOPROTEIN"/>
    <property type="match status" value="1"/>
</dbReference>
<proteinExistence type="predicted"/>
<dbReference type="RefSeq" id="WP_289502661.1">
    <property type="nucleotide sequence ID" value="NZ_CP116805.1"/>
</dbReference>
<dbReference type="KEGG" id="gso:PH603_11445"/>
<feature type="signal peptide" evidence="1">
    <location>
        <begin position="1"/>
        <end position="28"/>
    </location>
</feature>
<organism evidence="2 3">
    <name type="scientific">Gimibacter soli</name>
    <dbReference type="NCBI Taxonomy" id="3024400"/>
    <lineage>
        <taxon>Bacteria</taxon>
        <taxon>Pseudomonadati</taxon>
        <taxon>Pseudomonadota</taxon>
        <taxon>Alphaproteobacteria</taxon>
        <taxon>Kordiimonadales</taxon>
        <taxon>Temperatibacteraceae</taxon>
        <taxon>Gimibacter</taxon>
    </lineage>
</organism>
<keyword evidence="3" id="KW-1185">Reference proteome</keyword>
<gene>
    <name evidence="2" type="ORF">PH603_11445</name>
</gene>